<comment type="function">
    <text evidence="8">Involved in beta-(1--&gt;2)glucan export. Transmembrane domains (TMD) form a pore in the inner membrane and the ATP-binding domain (NBD) is responsible for energy generation.</text>
</comment>
<dbReference type="GO" id="GO:0005524">
    <property type="term" value="F:ATP binding"/>
    <property type="evidence" value="ECO:0007669"/>
    <property type="project" value="UniProtKB-KW"/>
</dbReference>
<gene>
    <name evidence="10" type="ORF">SAMN05444169_8886</name>
</gene>
<dbReference type="GO" id="GO:0055085">
    <property type="term" value="P:transmembrane transport"/>
    <property type="evidence" value="ECO:0007669"/>
    <property type="project" value="UniProtKB-ARBA"/>
</dbReference>
<dbReference type="Proteomes" id="UP000190675">
    <property type="component" value="Chromosome I"/>
</dbReference>
<dbReference type="GO" id="GO:0015833">
    <property type="term" value="P:peptide transport"/>
    <property type="evidence" value="ECO:0007669"/>
    <property type="project" value="InterPro"/>
</dbReference>
<evidence type="ECO:0000256" key="8">
    <source>
        <dbReference type="ARBA" id="ARBA00024722"/>
    </source>
</evidence>
<comment type="subcellular location">
    <subcellularLocation>
        <location evidence="1">Cell inner membrane</location>
        <topology evidence="1">Peripheral membrane protein</topology>
    </subcellularLocation>
</comment>
<feature type="domain" description="ABC transporter" evidence="9">
    <location>
        <begin position="9"/>
        <end position="259"/>
    </location>
</feature>
<accession>A0A1M5V3Y5</accession>
<evidence type="ECO:0000256" key="4">
    <source>
        <dbReference type="ARBA" id="ARBA00022475"/>
    </source>
</evidence>
<dbReference type="NCBIfam" id="NF007739">
    <property type="entry name" value="PRK10419.1"/>
    <property type="match status" value="2"/>
</dbReference>
<dbReference type="PANTHER" id="PTHR43297:SF2">
    <property type="entry name" value="DIPEPTIDE TRANSPORT ATP-BINDING PROTEIN DPPD"/>
    <property type="match status" value="1"/>
</dbReference>
<keyword evidence="6 10" id="KW-0067">ATP-binding</keyword>
<comment type="similarity">
    <text evidence="2">Belongs to the ABC transporter superfamily.</text>
</comment>
<reference evidence="10 11" key="1">
    <citation type="submission" date="2016-11" db="EMBL/GenBank/DDBJ databases">
        <authorList>
            <person name="Jaros S."/>
            <person name="Januszkiewicz K."/>
            <person name="Wedrychowicz H."/>
        </authorList>
    </citation>
    <scope>NUCLEOTIDE SEQUENCE [LARGE SCALE GENOMIC DNA]</scope>
    <source>
        <strain evidence="10 11">GAS242</strain>
    </source>
</reference>
<evidence type="ECO:0000313" key="10">
    <source>
        <dbReference type="EMBL" id="SHH69916.1"/>
    </source>
</evidence>
<dbReference type="FunFam" id="3.40.50.300:FF:000016">
    <property type="entry name" value="Oligopeptide ABC transporter ATP-binding component"/>
    <property type="match status" value="1"/>
</dbReference>
<dbReference type="InterPro" id="IPR013563">
    <property type="entry name" value="Oligopep_ABC_C"/>
</dbReference>
<evidence type="ECO:0000256" key="2">
    <source>
        <dbReference type="ARBA" id="ARBA00005417"/>
    </source>
</evidence>
<keyword evidence="3" id="KW-0813">Transport</keyword>
<feature type="domain" description="ABC transporter" evidence="9">
    <location>
        <begin position="279"/>
        <end position="527"/>
    </location>
</feature>
<evidence type="ECO:0000256" key="7">
    <source>
        <dbReference type="ARBA" id="ARBA00023136"/>
    </source>
</evidence>
<keyword evidence="5" id="KW-0547">Nucleotide-binding</keyword>
<protein>
    <submittedName>
        <fullName evidence="10">Peptide/nickel transport system ATP-binding protein</fullName>
    </submittedName>
</protein>
<proteinExistence type="inferred from homology"/>
<dbReference type="PROSITE" id="PS50893">
    <property type="entry name" value="ABC_TRANSPORTER_2"/>
    <property type="match status" value="2"/>
</dbReference>
<evidence type="ECO:0000259" key="9">
    <source>
        <dbReference type="PROSITE" id="PS50893"/>
    </source>
</evidence>
<dbReference type="AlphaFoldDB" id="A0A1M5V3Y5"/>
<organism evidence="10 11">
    <name type="scientific">Bradyrhizobium erythrophlei</name>
    <dbReference type="NCBI Taxonomy" id="1437360"/>
    <lineage>
        <taxon>Bacteria</taxon>
        <taxon>Pseudomonadati</taxon>
        <taxon>Pseudomonadota</taxon>
        <taxon>Alphaproteobacteria</taxon>
        <taxon>Hyphomicrobiales</taxon>
        <taxon>Nitrobacteraceae</taxon>
        <taxon>Bradyrhizobium</taxon>
    </lineage>
</organism>
<sequence length="541" mass="57684">MSEPSGAILALEGLSVQLPPGADRPHALSNVSLEIAANEILCVVGESGSGKSMMASTIMQLLPNGVSIDGGRVMFEGHDLAKATATEMRQVRGAGIAMIFQEPMTALNPLRTIGDQIGEMFSIHTDLSRATIRAKVLALLEDVRISDPKAAARAFPHELSGGQRQRAMIAMALALDPKVLIADEPTTALDVTTQAQILALIRDLQQRKKTAVLFITHDFGVVAEIADRVAVMQHGLIVEQGVAASVLNAPQHPYTKQLIAAVPPLTSPPPCGLSDDIILSIDNVSKTYRTGGFLGRGARVTKAVKNVSLKLPRGATLGIVGESGSGKSTLARCLVRLIDPDAGAIVLEGKDWAKMAREDVRRETRHIQMVFQDPFGSLNPRRRAAELVAQGPIVHGTPRAKALTDAKELFALVGLDPSASDRFPHEFSGGQRQRIGLARALALRPEVLVADEAVSALDVSVQAQVLQLLAGLRQRLGLSIVFITHDLRVAAQICDLVAVMKDGEVVEQGLAGDVFGRPQHPYTRALLDSIPGGAFARQHEV</sequence>
<name>A0A1M5V3Y5_9BRAD</name>
<dbReference type="SMART" id="SM00382">
    <property type="entry name" value="AAA"/>
    <property type="match status" value="2"/>
</dbReference>
<dbReference type="CDD" id="cd03257">
    <property type="entry name" value="ABC_NikE_OppD_transporters"/>
    <property type="match status" value="2"/>
</dbReference>
<dbReference type="SUPFAM" id="SSF52540">
    <property type="entry name" value="P-loop containing nucleoside triphosphate hydrolases"/>
    <property type="match status" value="2"/>
</dbReference>
<dbReference type="GO" id="GO:0005886">
    <property type="term" value="C:plasma membrane"/>
    <property type="evidence" value="ECO:0007669"/>
    <property type="project" value="UniProtKB-SubCell"/>
</dbReference>
<dbReference type="NCBIfam" id="NF008453">
    <property type="entry name" value="PRK11308.1"/>
    <property type="match status" value="2"/>
</dbReference>
<evidence type="ECO:0000256" key="6">
    <source>
        <dbReference type="ARBA" id="ARBA00022840"/>
    </source>
</evidence>
<dbReference type="Pfam" id="PF08352">
    <property type="entry name" value="oligo_HPY"/>
    <property type="match status" value="2"/>
</dbReference>
<dbReference type="InterPro" id="IPR027417">
    <property type="entry name" value="P-loop_NTPase"/>
</dbReference>
<dbReference type="InterPro" id="IPR003439">
    <property type="entry name" value="ABC_transporter-like_ATP-bd"/>
</dbReference>
<dbReference type="RefSeq" id="WP_079572463.1">
    <property type="nucleotide sequence ID" value="NZ_LT670818.1"/>
</dbReference>
<dbReference type="Pfam" id="PF00005">
    <property type="entry name" value="ABC_tran"/>
    <property type="match status" value="2"/>
</dbReference>
<evidence type="ECO:0000256" key="3">
    <source>
        <dbReference type="ARBA" id="ARBA00022448"/>
    </source>
</evidence>
<dbReference type="Gene3D" id="3.40.50.300">
    <property type="entry name" value="P-loop containing nucleotide triphosphate hydrolases"/>
    <property type="match status" value="2"/>
</dbReference>
<evidence type="ECO:0000313" key="11">
    <source>
        <dbReference type="Proteomes" id="UP000190675"/>
    </source>
</evidence>
<dbReference type="InterPro" id="IPR050388">
    <property type="entry name" value="ABC_Ni/Peptide_Import"/>
</dbReference>
<evidence type="ECO:0000256" key="5">
    <source>
        <dbReference type="ARBA" id="ARBA00022741"/>
    </source>
</evidence>
<dbReference type="PANTHER" id="PTHR43297">
    <property type="entry name" value="OLIGOPEPTIDE TRANSPORT ATP-BINDING PROTEIN APPD"/>
    <property type="match status" value="1"/>
</dbReference>
<dbReference type="GO" id="GO:0016887">
    <property type="term" value="F:ATP hydrolysis activity"/>
    <property type="evidence" value="ECO:0007669"/>
    <property type="project" value="InterPro"/>
</dbReference>
<dbReference type="OrthoDB" id="9802264at2"/>
<keyword evidence="7" id="KW-0472">Membrane</keyword>
<dbReference type="EMBL" id="LT670818">
    <property type="protein sequence ID" value="SHH69916.1"/>
    <property type="molecule type" value="Genomic_DNA"/>
</dbReference>
<keyword evidence="4" id="KW-1003">Cell membrane</keyword>
<dbReference type="PROSITE" id="PS00211">
    <property type="entry name" value="ABC_TRANSPORTER_1"/>
    <property type="match status" value="2"/>
</dbReference>
<evidence type="ECO:0000256" key="1">
    <source>
        <dbReference type="ARBA" id="ARBA00004417"/>
    </source>
</evidence>
<dbReference type="InterPro" id="IPR017871">
    <property type="entry name" value="ABC_transporter-like_CS"/>
</dbReference>
<dbReference type="InterPro" id="IPR003593">
    <property type="entry name" value="AAA+_ATPase"/>
</dbReference>